<organism evidence="1 2">
    <name type="scientific">Methylobacterium gnaphalii</name>
    <dbReference type="NCBI Taxonomy" id="1010610"/>
    <lineage>
        <taxon>Bacteria</taxon>
        <taxon>Pseudomonadati</taxon>
        <taxon>Pseudomonadota</taxon>
        <taxon>Alphaproteobacteria</taxon>
        <taxon>Hyphomicrobiales</taxon>
        <taxon>Methylobacteriaceae</taxon>
        <taxon>Methylobacterium</taxon>
    </lineage>
</organism>
<reference evidence="1 2" key="1">
    <citation type="submission" date="2019-07" db="EMBL/GenBank/DDBJ databases">
        <title>Whole genome shotgun sequence of Methylobacterium gnaphalii NBRC 107716.</title>
        <authorList>
            <person name="Hosoyama A."/>
            <person name="Uohara A."/>
            <person name="Ohji S."/>
            <person name="Ichikawa N."/>
        </authorList>
    </citation>
    <scope>NUCLEOTIDE SEQUENCE [LARGE SCALE GENOMIC DNA]</scope>
    <source>
        <strain evidence="1 2">NBRC 107716</strain>
    </source>
</reference>
<evidence type="ECO:0000313" key="1">
    <source>
        <dbReference type="EMBL" id="GEP11859.1"/>
    </source>
</evidence>
<gene>
    <name evidence="1" type="ORF">MGN01_37040</name>
</gene>
<keyword evidence="2" id="KW-1185">Reference proteome</keyword>
<dbReference type="SUPFAM" id="SSF53474">
    <property type="entry name" value="alpha/beta-Hydrolases"/>
    <property type="match status" value="1"/>
</dbReference>
<sequence>MHRPDVILGLHGLANKPPREEKERWWGLAIEEGLRRNCSFAPAELPFAFVYWADLRYDTPLASDDNLEPYYPDGGVGPFPTAHEEPGDAERLGLTDRIYRTIEWIQEKTGLTPFDDVLIEYRLDDLWGYLENPEFRAAARQRFRGVLEGYTGSRILLAAHSMGSLIAYDVLRMMERDGMSVDVAHFVTLGAPLGLTDVRLSMEREHGGLTVPESVRRWSNHVDRTDIATVGEDIADAYAPNGKGVRAEDVSVVNGYRRPKGDRNPHKSYGYLRTPQFSQAVHQFLTGASSVGSVRATATVD</sequence>
<dbReference type="InterPro" id="IPR029058">
    <property type="entry name" value="AB_hydrolase_fold"/>
</dbReference>
<protein>
    <submittedName>
        <fullName evidence="1">Uncharacterized protein</fullName>
    </submittedName>
</protein>
<dbReference type="EMBL" id="BJZV01000024">
    <property type="protein sequence ID" value="GEP11859.1"/>
    <property type="molecule type" value="Genomic_DNA"/>
</dbReference>
<name>A0A512JPI9_9HYPH</name>
<evidence type="ECO:0000313" key="2">
    <source>
        <dbReference type="Proteomes" id="UP000321750"/>
    </source>
</evidence>
<dbReference type="Proteomes" id="UP000321750">
    <property type="component" value="Unassembled WGS sequence"/>
</dbReference>
<proteinExistence type="predicted"/>
<comment type="caution">
    <text evidence="1">The sequence shown here is derived from an EMBL/GenBank/DDBJ whole genome shotgun (WGS) entry which is preliminary data.</text>
</comment>
<accession>A0A512JPI9</accession>
<dbReference type="OrthoDB" id="980024at2"/>
<dbReference type="RefSeq" id="WP_147048268.1">
    <property type="nucleotide sequence ID" value="NZ_BJZV01000024.1"/>
</dbReference>
<dbReference type="AlphaFoldDB" id="A0A512JPI9"/>
<dbReference type="Gene3D" id="3.40.50.1820">
    <property type="entry name" value="alpha/beta hydrolase"/>
    <property type="match status" value="1"/>
</dbReference>